<name>A0AAP7GYU5_AGGAP</name>
<dbReference type="AlphaFoldDB" id="A0AAP7GYU5"/>
<gene>
    <name evidence="1" type="ORF">BBB52_01575</name>
</gene>
<organism evidence="1 2">
    <name type="scientific">Aggregatibacter aphrophilus</name>
    <name type="common">Haemophilus aphrophilus</name>
    <dbReference type="NCBI Taxonomy" id="732"/>
    <lineage>
        <taxon>Bacteria</taxon>
        <taxon>Pseudomonadati</taxon>
        <taxon>Pseudomonadota</taxon>
        <taxon>Gammaproteobacteria</taxon>
        <taxon>Pasteurellales</taxon>
        <taxon>Pasteurellaceae</taxon>
        <taxon>Aggregatibacter</taxon>
    </lineage>
</organism>
<proteinExistence type="predicted"/>
<evidence type="ECO:0000313" key="1">
    <source>
        <dbReference type="EMBL" id="OBY54166.1"/>
    </source>
</evidence>
<evidence type="ECO:0000313" key="2">
    <source>
        <dbReference type="Proteomes" id="UP000092746"/>
    </source>
</evidence>
<comment type="caution">
    <text evidence="1">The sequence shown here is derived from an EMBL/GenBank/DDBJ whole genome shotgun (WGS) entry which is preliminary data.</text>
</comment>
<dbReference type="RefSeq" id="WP_065294707.1">
    <property type="nucleotide sequence ID" value="NZ_CAUUMV010000001.1"/>
</dbReference>
<dbReference type="EMBL" id="MAQE01000001">
    <property type="protein sequence ID" value="OBY54166.1"/>
    <property type="molecule type" value="Genomic_DNA"/>
</dbReference>
<sequence>MQVKKYIPKTLRKMVGDMPETECPSCGTKIRLTAKLIVPMTGSLAAGYMIADAPEFFQTENHIIQMYESMNGCMKSADNYRIHRNVCACALRKTYEDFKFFNVKKQFEKNLENCL</sequence>
<reference evidence="1 2" key="1">
    <citation type="submission" date="2016-06" db="EMBL/GenBank/DDBJ databases">
        <title>Simultaneous identification of Haemophilus influenzae and Haemophilus haemolyticus using TaqMan real-time PCR.</title>
        <authorList>
            <person name="Price E.P."/>
            <person name="Sarovich D.S."/>
            <person name="Harris T."/>
            <person name="Spargo J.C."/>
            <person name="Nosworthy E."/>
            <person name="Beissbarth J."/>
            <person name="Smith-Vaughan H."/>
        </authorList>
    </citation>
    <scope>NUCLEOTIDE SEQUENCE [LARGE SCALE GENOMIC DNA]</scope>
    <source>
        <strain evidence="1 2">ATCC 7901</strain>
    </source>
</reference>
<protein>
    <submittedName>
        <fullName evidence="1">Uncharacterized protein</fullName>
    </submittedName>
</protein>
<dbReference type="Proteomes" id="UP000092746">
    <property type="component" value="Unassembled WGS sequence"/>
</dbReference>
<accession>A0AAP7GYU5</accession>